<accession>C1E5I2</accession>
<feature type="compositionally biased region" description="Basic and acidic residues" evidence="11">
    <location>
        <begin position="351"/>
        <end position="390"/>
    </location>
</feature>
<keyword evidence="4" id="KW-0509">mRNA transport</keyword>
<evidence type="ECO:0000313" key="13">
    <source>
        <dbReference type="Proteomes" id="UP000002009"/>
    </source>
</evidence>
<feature type="compositionally biased region" description="Basic and acidic residues" evidence="11">
    <location>
        <begin position="322"/>
        <end position="344"/>
    </location>
</feature>
<feature type="compositionally biased region" description="Low complexity" evidence="11">
    <location>
        <begin position="143"/>
        <end position="153"/>
    </location>
</feature>
<gene>
    <name evidence="12" type="ORF">MICPUN_50155</name>
</gene>
<protein>
    <recommendedName>
        <fullName evidence="9">mRNA export factor GLE1</fullName>
    </recommendedName>
    <alternativeName>
        <fullName evidence="10">Nucleoporin GLE1</fullName>
    </alternativeName>
</protein>
<dbReference type="RefSeq" id="XP_002502004.1">
    <property type="nucleotide sequence ID" value="XM_002501958.1"/>
</dbReference>
<dbReference type="InterPro" id="IPR012476">
    <property type="entry name" value="GLE1"/>
</dbReference>
<keyword evidence="7" id="KW-0906">Nuclear pore complex</keyword>
<dbReference type="Proteomes" id="UP000002009">
    <property type="component" value="Chromosome 5"/>
</dbReference>
<evidence type="ECO:0000256" key="9">
    <source>
        <dbReference type="ARBA" id="ARBA00026227"/>
    </source>
</evidence>
<dbReference type="Gene3D" id="1.25.40.510">
    <property type="entry name" value="GLE1-like"/>
    <property type="match status" value="1"/>
</dbReference>
<dbReference type="GO" id="GO:0005543">
    <property type="term" value="F:phospholipid binding"/>
    <property type="evidence" value="ECO:0007669"/>
    <property type="project" value="TreeGrafter"/>
</dbReference>
<dbReference type="Pfam" id="PF07817">
    <property type="entry name" value="GLE1"/>
    <property type="match status" value="1"/>
</dbReference>
<dbReference type="OrthoDB" id="420884at2759"/>
<dbReference type="KEGG" id="mis:MICPUN_50155"/>
<evidence type="ECO:0000256" key="5">
    <source>
        <dbReference type="ARBA" id="ARBA00022927"/>
    </source>
</evidence>
<feature type="region of interest" description="Disordered" evidence="11">
    <location>
        <begin position="22"/>
        <end position="53"/>
    </location>
</feature>
<evidence type="ECO:0000313" key="12">
    <source>
        <dbReference type="EMBL" id="ACO63262.1"/>
    </source>
</evidence>
<feature type="compositionally biased region" description="Gly residues" evidence="11">
    <location>
        <begin position="121"/>
        <end position="131"/>
    </location>
</feature>
<evidence type="ECO:0000256" key="3">
    <source>
        <dbReference type="ARBA" id="ARBA00022448"/>
    </source>
</evidence>
<dbReference type="PANTHER" id="PTHR12960">
    <property type="entry name" value="GLE-1-RELATED"/>
    <property type="match status" value="1"/>
</dbReference>
<dbReference type="eggNOG" id="KOG2412">
    <property type="taxonomic scope" value="Eukaryota"/>
</dbReference>
<dbReference type="GO" id="GO:0016973">
    <property type="term" value="P:poly(A)+ mRNA export from nucleus"/>
    <property type="evidence" value="ECO:0007669"/>
    <property type="project" value="InterPro"/>
</dbReference>
<dbReference type="STRING" id="296587.C1E5I2"/>
<comment type="similarity">
    <text evidence="2">Belongs to the GLE1 family.</text>
</comment>
<evidence type="ECO:0000256" key="8">
    <source>
        <dbReference type="ARBA" id="ARBA00023242"/>
    </source>
</evidence>
<feature type="compositionally biased region" description="Low complexity" evidence="11">
    <location>
        <begin position="22"/>
        <end position="35"/>
    </location>
</feature>
<name>C1E5I2_MICCC</name>
<feature type="region of interest" description="Disordered" evidence="11">
    <location>
        <begin position="322"/>
        <end position="398"/>
    </location>
</feature>
<dbReference type="GO" id="GO:0000822">
    <property type="term" value="F:inositol hexakisphosphate binding"/>
    <property type="evidence" value="ECO:0007669"/>
    <property type="project" value="TreeGrafter"/>
</dbReference>
<feature type="compositionally biased region" description="Basic and acidic residues" evidence="11">
    <location>
        <begin position="132"/>
        <end position="142"/>
    </location>
</feature>
<organism evidence="12 13">
    <name type="scientific">Micromonas commoda (strain RCC299 / NOUM17 / CCMP2709)</name>
    <name type="common">Picoplanktonic green alga</name>
    <dbReference type="NCBI Taxonomy" id="296587"/>
    <lineage>
        <taxon>Eukaryota</taxon>
        <taxon>Viridiplantae</taxon>
        <taxon>Chlorophyta</taxon>
        <taxon>Mamiellophyceae</taxon>
        <taxon>Mamiellales</taxon>
        <taxon>Mamiellaceae</taxon>
        <taxon>Micromonas</taxon>
    </lineage>
</organism>
<dbReference type="GO" id="GO:0031369">
    <property type="term" value="F:translation initiation factor binding"/>
    <property type="evidence" value="ECO:0007669"/>
    <property type="project" value="TreeGrafter"/>
</dbReference>
<feature type="region of interest" description="Disordered" evidence="11">
    <location>
        <begin position="86"/>
        <end position="177"/>
    </location>
</feature>
<evidence type="ECO:0000256" key="2">
    <source>
        <dbReference type="ARBA" id="ARBA00011056"/>
    </source>
</evidence>
<keyword evidence="5" id="KW-0653">Protein transport</keyword>
<dbReference type="AlphaFoldDB" id="C1E5I2"/>
<keyword evidence="3" id="KW-0813">Transport</keyword>
<keyword evidence="8" id="KW-0539">Nucleus</keyword>
<evidence type="ECO:0000256" key="11">
    <source>
        <dbReference type="SAM" id="MobiDB-lite"/>
    </source>
</evidence>
<evidence type="ECO:0000256" key="4">
    <source>
        <dbReference type="ARBA" id="ARBA00022816"/>
    </source>
</evidence>
<proteinExistence type="inferred from homology"/>
<keyword evidence="6" id="KW-0811">Translocation</keyword>
<dbReference type="GO" id="GO:0044614">
    <property type="term" value="C:nuclear pore cytoplasmic filaments"/>
    <property type="evidence" value="ECO:0007669"/>
    <property type="project" value="TreeGrafter"/>
</dbReference>
<evidence type="ECO:0000256" key="1">
    <source>
        <dbReference type="ARBA" id="ARBA00004567"/>
    </source>
</evidence>
<dbReference type="EMBL" id="CP001326">
    <property type="protein sequence ID" value="ACO63262.1"/>
    <property type="molecule type" value="Genomic_DNA"/>
</dbReference>
<dbReference type="InParanoid" id="C1E5I2"/>
<evidence type="ECO:0000256" key="10">
    <source>
        <dbReference type="ARBA" id="ARBA00029983"/>
    </source>
</evidence>
<dbReference type="InterPro" id="IPR038506">
    <property type="entry name" value="GLE1-like_sf"/>
</dbReference>
<sequence length="719" mass="77678">MAIPDWHDDDTDDEDDVLLGVVVSPAVRSPRRPTSGTATRDRSASSLVSTLGKPTGLYGGSVLGFHERNAGTTAFSPFVPIARTAGGASTPGPGRISLGGLGGSPRVARLRLEDGNEDGDSTGGRLDGGNDGDVRERGDRGARASPSGLPGPSRGLGIGGARALIPPRSPSHAWPPEARLHLAPGDPNDLVGVDGVTVDDADPAALAYGDAGLRAVSLARNIKHQRAASRRAAAAQRARVRQEALELELGWALEQEQSANAELARFADELARSIAREDAEAAAAAEREEQRQLDEMDARWRARDAAVKAVLAADAAESERQKLAAEEADRAAKRAEEEKKRADEAAAAAKKAADEAKAKKEREDAEAKAKKEREDAAAEAARRAEEERRTGVVTGQRLPSGSVPKIQVAAEASKQEGELAKLLAEARAKVAEYSTAPAAKRERRVINNNITVHVQQIAATRQQIEKKAVDIAQFLNGFQPGSIQRTFATVSLAKRVLTQCDSQVSKLNRFAFALAEVSVRVAVFDATFGRVLIALLHEACVLAVPKYYPFVQGRYASDDEYFKLMGYVAAEEQPNDLPEGAPPKLETTDNFCRRIQGFMLFYAAYTQCDNPRHPHGINHAWAWVSRLVNRVPPNRFSATALESFVKHAGFALWSAYGAQFGKILDVVDREFLPTLEAKDDADSRPVVSRMRTYLNERGFLRAPEGREMPNTDTSSNTRL</sequence>
<keyword evidence="13" id="KW-1185">Reference proteome</keyword>
<dbReference type="PANTHER" id="PTHR12960:SF0">
    <property type="entry name" value="MRNA EXPORT FACTOR GLE1"/>
    <property type="match status" value="1"/>
</dbReference>
<dbReference type="GO" id="GO:0015031">
    <property type="term" value="P:protein transport"/>
    <property type="evidence" value="ECO:0007669"/>
    <property type="project" value="UniProtKB-KW"/>
</dbReference>
<reference evidence="12 13" key="1">
    <citation type="journal article" date="2009" name="Science">
        <title>Green evolution and dynamic adaptations revealed by genomes of the marine picoeukaryotes Micromonas.</title>
        <authorList>
            <person name="Worden A.Z."/>
            <person name="Lee J.H."/>
            <person name="Mock T."/>
            <person name="Rouze P."/>
            <person name="Simmons M.P."/>
            <person name="Aerts A.L."/>
            <person name="Allen A.E."/>
            <person name="Cuvelier M.L."/>
            <person name="Derelle E."/>
            <person name="Everett M.V."/>
            <person name="Foulon E."/>
            <person name="Grimwood J."/>
            <person name="Gundlach H."/>
            <person name="Henrissat B."/>
            <person name="Napoli C."/>
            <person name="McDonald S.M."/>
            <person name="Parker M.S."/>
            <person name="Rombauts S."/>
            <person name="Salamov A."/>
            <person name="Von Dassow P."/>
            <person name="Badger J.H."/>
            <person name="Coutinho P.M."/>
            <person name="Demir E."/>
            <person name="Dubchak I."/>
            <person name="Gentemann C."/>
            <person name="Eikrem W."/>
            <person name="Gready J.E."/>
            <person name="John U."/>
            <person name="Lanier W."/>
            <person name="Lindquist E.A."/>
            <person name="Lucas S."/>
            <person name="Mayer K.F."/>
            <person name="Moreau H."/>
            <person name="Not F."/>
            <person name="Otillar R."/>
            <person name="Panaud O."/>
            <person name="Pangilinan J."/>
            <person name="Paulsen I."/>
            <person name="Piegu B."/>
            <person name="Poliakov A."/>
            <person name="Robbens S."/>
            <person name="Schmutz J."/>
            <person name="Toulza E."/>
            <person name="Wyss T."/>
            <person name="Zelensky A."/>
            <person name="Zhou K."/>
            <person name="Armbrust E.V."/>
            <person name="Bhattacharya D."/>
            <person name="Goodenough U.W."/>
            <person name="Van de Peer Y."/>
            <person name="Grigoriev I.V."/>
        </authorList>
    </citation>
    <scope>NUCLEOTIDE SEQUENCE [LARGE SCALE GENOMIC DNA]</scope>
    <source>
        <strain evidence="13">RCC299 / NOUM17</strain>
    </source>
</reference>
<comment type="subcellular location">
    <subcellularLocation>
        <location evidence="1">Nucleus</location>
        <location evidence="1">Nuclear pore complex</location>
    </subcellularLocation>
</comment>
<dbReference type="GeneID" id="8243291"/>
<dbReference type="GO" id="GO:0005737">
    <property type="term" value="C:cytoplasm"/>
    <property type="evidence" value="ECO:0007669"/>
    <property type="project" value="TreeGrafter"/>
</dbReference>
<evidence type="ECO:0000256" key="6">
    <source>
        <dbReference type="ARBA" id="ARBA00023010"/>
    </source>
</evidence>
<evidence type="ECO:0000256" key="7">
    <source>
        <dbReference type="ARBA" id="ARBA00023132"/>
    </source>
</evidence>